<keyword evidence="6 8" id="KW-0472">Membrane</keyword>
<dbReference type="NCBIfam" id="TIGR04057">
    <property type="entry name" value="SusC_RagA_signa"/>
    <property type="match status" value="1"/>
</dbReference>
<dbReference type="Proteomes" id="UP000241507">
    <property type="component" value="Chromosome"/>
</dbReference>
<evidence type="ECO:0000256" key="10">
    <source>
        <dbReference type="SAM" id="SignalP"/>
    </source>
</evidence>
<dbReference type="RefSeq" id="WP_107013482.1">
    <property type="nucleotide sequence ID" value="NZ_CP028136.1"/>
</dbReference>
<dbReference type="Pfam" id="PF00593">
    <property type="entry name" value="TonB_dep_Rec_b-barrel"/>
    <property type="match status" value="1"/>
</dbReference>
<keyword evidence="4 8" id="KW-0812">Transmembrane</keyword>
<evidence type="ECO:0000256" key="1">
    <source>
        <dbReference type="ARBA" id="ARBA00004571"/>
    </source>
</evidence>
<evidence type="ECO:0000313" key="14">
    <source>
        <dbReference type="Proteomes" id="UP000241507"/>
    </source>
</evidence>
<organism evidence="13 14">
    <name type="scientific">Christiangramia fulva</name>
    <dbReference type="NCBI Taxonomy" id="2126553"/>
    <lineage>
        <taxon>Bacteria</taxon>
        <taxon>Pseudomonadati</taxon>
        <taxon>Bacteroidota</taxon>
        <taxon>Flavobacteriia</taxon>
        <taxon>Flavobacteriales</taxon>
        <taxon>Flavobacteriaceae</taxon>
        <taxon>Christiangramia</taxon>
    </lineage>
</organism>
<dbReference type="InterPro" id="IPR023996">
    <property type="entry name" value="TonB-dep_OMP_SusC/RagA"/>
</dbReference>
<dbReference type="Gene3D" id="2.60.40.1120">
    <property type="entry name" value="Carboxypeptidase-like, regulatory domain"/>
    <property type="match status" value="1"/>
</dbReference>
<dbReference type="InterPro" id="IPR008969">
    <property type="entry name" value="CarboxyPept-like_regulatory"/>
</dbReference>
<evidence type="ECO:0000313" key="13">
    <source>
        <dbReference type="EMBL" id="AVR46711.1"/>
    </source>
</evidence>
<accession>A0A2R3Z8X8</accession>
<keyword evidence="7 8" id="KW-0998">Cell outer membrane</keyword>
<evidence type="ECO:0000256" key="9">
    <source>
        <dbReference type="RuleBase" id="RU003357"/>
    </source>
</evidence>
<dbReference type="PROSITE" id="PS52016">
    <property type="entry name" value="TONB_DEPENDENT_REC_3"/>
    <property type="match status" value="1"/>
</dbReference>
<evidence type="ECO:0000256" key="8">
    <source>
        <dbReference type="PROSITE-ProRule" id="PRU01360"/>
    </source>
</evidence>
<dbReference type="InterPro" id="IPR000531">
    <property type="entry name" value="Beta-barrel_TonB"/>
</dbReference>
<keyword evidence="2 8" id="KW-0813">Transport</keyword>
<reference evidence="14" key="1">
    <citation type="submission" date="2018-03" db="EMBL/GenBank/DDBJ databases">
        <title>Gramella fulva sp. nov., isolated from a dry surface of tidal flat.</title>
        <authorList>
            <person name="Hwang S.H."/>
            <person name="Hwang W.M."/>
            <person name="Kang K."/>
            <person name="Ahn T.-Y."/>
        </authorList>
    </citation>
    <scope>NUCLEOTIDE SEQUENCE [LARGE SCALE GENOMIC DNA]</scope>
    <source>
        <strain evidence="14">SH35</strain>
    </source>
</reference>
<dbReference type="Pfam" id="PF07715">
    <property type="entry name" value="Plug"/>
    <property type="match status" value="1"/>
</dbReference>
<dbReference type="Gene3D" id="2.170.130.10">
    <property type="entry name" value="TonB-dependent receptor, plug domain"/>
    <property type="match status" value="1"/>
</dbReference>
<name>A0A2R3Z8X8_9FLAO</name>
<dbReference type="KEGG" id="grs:C7S20_16360"/>
<dbReference type="EMBL" id="CP028136">
    <property type="protein sequence ID" value="AVR46711.1"/>
    <property type="molecule type" value="Genomic_DNA"/>
</dbReference>
<dbReference type="OrthoDB" id="9768177at2"/>
<protein>
    <submittedName>
        <fullName evidence="13">SusC/RagA family TonB-linked outer membrane protein</fullName>
    </submittedName>
</protein>
<keyword evidence="5 9" id="KW-0798">TonB box</keyword>
<dbReference type="SUPFAM" id="SSF56935">
    <property type="entry name" value="Porins"/>
    <property type="match status" value="1"/>
</dbReference>
<dbReference type="SUPFAM" id="SSF49464">
    <property type="entry name" value="Carboxypeptidase regulatory domain-like"/>
    <property type="match status" value="1"/>
</dbReference>
<evidence type="ECO:0000256" key="5">
    <source>
        <dbReference type="ARBA" id="ARBA00023077"/>
    </source>
</evidence>
<evidence type="ECO:0000256" key="6">
    <source>
        <dbReference type="ARBA" id="ARBA00023136"/>
    </source>
</evidence>
<keyword evidence="14" id="KW-1185">Reference proteome</keyword>
<evidence type="ECO:0000256" key="4">
    <source>
        <dbReference type="ARBA" id="ARBA00022692"/>
    </source>
</evidence>
<feature type="signal peptide" evidence="10">
    <location>
        <begin position="1"/>
        <end position="23"/>
    </location>
</feature>
<dbReference type="AlphaFoldDB" id="A0A2R3Z8X8"/>
<feature type="domain" description="TonB-dependent receptor plug" evidence="12">
    <location>
        <begin position="114"/>
        <end position="240"/>
    </location>
</feature>
<dbReference type="GO" id="GO:0009279">
    <property type="term" value="C:cell outer membrane"/>
    <property type="evidence" value="ECO:0007669"/>
    <property type="project" value="UniProtKB-SubCell"/>
</dbReference>
<dbReference type="InterPro" id="IPR012910">
    <property type="entry name" value="Plug_dom"/>
</dbReference>
<comment type="subcellular location">
    <subcellularLocation>
        <location evidence="1 8">Cell outer membrane</location>
        <topology evidence="1 8">Multi-pass membrane protein</topology>
    </subcellularLocation>
</comment>
<dbReference type="InterPro" id="IPR036942">
    <property type="entry name" value="Beta-barrel_TonB_sf"/>
</dbReference>
<dbReference type="Pfam" id="PF13715">
    <property type="entry name" value="CarbopepD_reg_2"/>
    <property type="match status" value="1"/>
</dbReference>
<evidence type="ECO:0000256" key="3">
    <source>
        <dbReference type="ARBA" id="ARBA00022452"/>
    </source>
</evidence>
<feature type="domain" description="TonB-dependent receptor-like beta-barrel" evidence="11">
    <location>
        <begin position="476"/>
        <end position="984"/>
    </location>
</feature>
<keyword evidence="3 8" id="KW-1134">Transmembrane beta strand</keyword>
<evidence type="ECO:0000256" key="7">
    <source>
        <dbReference type="ARBA" id="ARBA00023237"/>
    </source>
</evidence>
<evidence type="ECO:0000259" key="11">
    <source>
        <dbReference type="Pfam" id="PF00593"/>
    </source>
</evidence>
<keyword evidence="10" id="KW-0732">Signal</keyword>
<dbReference type="InterPro" id="IPR037066">
    <property type="entry name" value="Plug_dom_sf"/>
</dbReference>
<dbReference type="Gene3D" id="2.40.170.20">
    <property type="entry name" value="TonB-dependent receptor, beta-barrel domain"/>
    <property type="match status" value="1"/>
</dbReference>
<gene>
    <name evidence="13" type="ORF">C7S20_16360</name>
</gene>
<dbReference type="FunFam" id="2.60.40.1120:FF:000003">
    <property type="entry name" value="Outer membrane protein Omp121"/>
    <property type="match status" value="1"/>
</dbReference>
<dbReference type="NCBIfam" id="TIGR04056">
    <property type="entry name" value="OMP_RagA_SusC"/>
    <property type="match status" value="1"/>
</dbReference>
<feature type="chain" id="PRO_5015353059" evidence="10">
    <location>
        <begin position="24"/>
        <end position="1030"/>
    </location>
</feature>
<proteinExistence type="inferred from homology"/>
<comment type="similarity">
    <text evidence="8 9">Belongs to the TonB-dependent receptor family.</text>
</comment>
<dbReference type="InterPro" id="IPR039426">
    <property type="entry name" value="TonB-dep_rcpt-like"/>
</dbReference>
<dbReference type="InterPro" id="IPR023997">
    <property type="entry name" value="TonB-dep_OMP_SusC/RagA_CS"/>
</dbReference>
<sequence>MRKIIFRSLLYALIFLGFSMAKAQTVSGTVTDESGPLPGATVAVKGTSNGTTTDFDGNYTLNNVPSDAVLVVSFIGYETQEVNVNGRSVVNVNLAVDASELEEVVLIGYGQTTVRDATGAVASVTAEEFNKGNISSPEELIQGKTAGVQITQASGEPGAGVALRVRGTTSVRSNNNPLFVVDGVPLAGDDTAAGTGDLGFGSSSARNPLNFINPSDIESISILKDASATAIYGSRGANGVVIIQTKSGKGVQGSSFSYDASVALSKPANKFDLLNREEYLNAIEQYGGDREAQDFGADTDWQDVITRTAISQNHALSYMNNYNSGNVRVSFGYNDIEGVVENSDMERITGRINANQRFFNDKLNLSLQSTISRVNDQAAPISNNAGSTGDLLGATYYANPTWPADPTFEVGGGQINPLGLLEYSSDITHTDRVLLNFSADYDILSNLNAKVTVGYDKSSSEKTAVISGDISGLTNGTPGNGRGFINDLDNTNTLFDFVLNYEKEFENSNFSALLGYSYQKFNREGRYASGFGFGTTNLDAMRSSFRNDLDALAGTIDQSYQQLYYSDAGFFADGLFPEIYRGQEFTAPSDISLKAITSGVFDNYDELQSFFTRLNYSLMDKYLFTFTLRADGSSKFGPNNRYGYFPSGAFAWKIDEEDFVSETLSTLKLRLGYGITGNQDGLGYGNFTIRRVLSGYGIDNGGNINGGGLANAGFNNPDLKWEETTQANIGLDFGFFNDRLSGSIDVYHKDTKDLLLMAQQAQPAPAPFAFENIDGNVINKGVEFAIDYDIFDNADFFWNFGFNISYNDNELKNFDGLIETAQISGQGLTGAFAQLLAEGRPLFSYYLREFGGFDENGLSIYPNGDEQVFVGKSALPTTNIGINTRAEYKQWDASLFFAGQFGHYIYNNTANAFFTAGSINGGRNVTQDVLTNGESPANAPDVSTRFLEKGDFLRLQSAGIGYTFVLPQDSFLDNLRLYLNGQNLFVITGYSGLDPEVNTQTPLNGLPTAGIDYTAYPRPRTFTFGFNAKF</sequence>
<evidence type="ECO:0000259" key="12">
    <source>
        <dbReference type="Pfam" id="PF07715"/>
    </source>
</evidence>
<evidence type="ECO:0000256" key="2">
    <source>
        <dbReference type="ARBA" id="ARBA00022448"/>
    </source>
</evidence>